<dbReference type="Pfam" id="PF00330">
    <property type="entry name" value="Aconitase"/>
    <property type="match status" value="1"/>
</dbReference>
<dbReference type="Gene3D" id="3.20.19.10">
    <property type="entry name" value="Aconitase, domain 4"/>
    <property type="match status" value="1"/>
</dbReference>
<evidence type="ECO:0000256" key="2">
    <source>
        <dbReference type="ARBA" id="ARBA00004173"/>
    </source>
</evidence>
<organism evidence="20 21">
    <name type="scientific">Kalmanozyma brasiliensis (strain GHG001)</name>
    <name type="common">Yeast</name>
    <name type="synonym">Pseudozyma brasiliensis</name>
    <dbReference type="NCBI Taxonomy" id="1365824"/>
    <lineage>
        <taxon>Eukaryota</taxon>
        <taxon>Fungi</taxon>
        <taxon>Dikarya</taxon>
        <taxon>Basidiomycota</taxon>
        <taxon>Ustilaginomycotina</taxon>
        <taxon>Ustilaginomycetes</taxon>
        <taxon>Ustilaginales</taxon>
        <taxon>Ustilaginaceae</taxon>
        <taxon>Kalmanozyma</taxon>
    </lineage>
</organism>
<dbReference type="PANTHER" id="PTHR43822">
    <property type="entry name" value="HOMOACONITASE, MITOCHONDRIAL-RELATED"/>
    <property type="match status" value="1"/>
</dbReference>
<protein>
    <recommendedName>
        <fullName evidence="6 17">Homoaconitase, mitochondrial</fullName>
        <ecNumber evidence="5 17">4.2.1.36</ecNumber>
    </recommendedName>
    <alternativeName>
        <fullName evidence="16 17">Homoaconitate hydratase</fullName>
    </alternativeName>
</protein>
<keyword evidence="10 17" id="KW-0408">Iron</keyword>
<dbReference type="AlphaFoldDB" id="V5F0D4"/>
<evidence type="ECO:0000256" key="8">
    <source>
        <dbReference type="ARBA" id="ARBA00022723"/>
    </source>
</evidence>
<dbReference type="InterPro" id="IPR050067">
    <property type="entry name" value="IPM_dehydratase_rel_enz"/>
</dbReference>
<comment type="catalytic activity">
    <reaction evidence="15 17">
        <text>(2R,3S)-homoisocitrate = cis-homoaconitate + H2O</text>
        <dbReference type="Rhea" id="RHEA:15485"/>
        <dbReference type="ChEBI" id="CHEBI:15377"/>
        <dbReference type="ChEBI" id="CHEBI:15404"/>
        <dbReference type="ChEBI" id="CHEBI:58174"/>
        <dbReference type="EC" id="4.2.1.36"/>
    </reaction>
</comment>
<evidence type="ECO:0000256" key="1">
    <source>
        <dbReference type="ARBA" id="ARBA00003422"/>
    </source>
</evidence>
<dbReference type="InterPro" id="IPR015928">
    <property type="entry name" value="Aconitase/3IPM_dehydase_swvl"/>
</dbReference>
<dbReference type="InterPro" id="IPR001030">
    <property type="entry name" value="Acoase/IPM_deHydtase_lsu_aba"/>
</dbReference>
<evidence type="ECO:0000256" key="7">
    <source>
        <dbReference type="ARBA" id="ARBA00022605"/>
    </source>
</evidence>
<dbReference type="GO" id="GO:0019878">
    <property type="term" value="P:lysine biosynthetic process via aminoadipic acid"/>
    <property type="evidence" value="ECO:0007669"/>
    <property type="project" value="UniProtKB-UniRule"/>
</dbReference>
<dbReference type="InterPro" id="IPR004418">
    <property type="entry name" value="Homoaconitase_mito"/>
</dbReference>
<dbReference type="InterPro" id="IPR036008">
    <property type="entry name" value="Aconitase_4Fe-4S_dom"/>
</dbReference>
<evidence type="ECO:0000259" key="19">
    <source>
        <dbReference type="Pfam" id="PF00694"/>
    </source>
</evidence>
<evidence type="ECO:0000256" key="4">
    <source>
        <dbReference type="ARBA" id="ARBA00007185"/>
    </source>
</evidence>
<dbReference type="Gene3D" id="3.30.499.10">
    <property type="entry name" value="Aconitase, domain 3"/>
    <property type="match status" value="2"/>
</dbReference>
<dbReference type="Proteomes" id="UP000019377">
    <property type="component" value="Unassembled WGS sequence"/>
</dbReference>
<gene>
    <name evidence="20" type="ORF">PSEUBRA_SCAF15g05675</name>
</gene>
<dbReference type="EC" id="4.2.1.36" evidence="5 17"/>
<dbReference type="GO" id="GO:0051539">
    <property type="term" value="F:4 iron, 4 sulfur cluster binding"/>
    <property type="evidence" value="ECO:0007669"/>
    <property type="project" value="UniProtKB-UniRule"/>
</dbReference>
<dbReference type="Pfam" id="PF00694">
    <property type="entry name" value="Aconitase_C"/>
    <property type="match status" value="1"/>
</dbReference>
<evidence type="ECO:0000256" key="3">
    <source>
        <dbReference type="ARBA" id="ARBA00005106"/>
    </source>
</evidence>
<evidence type="ECO:0000256" key="16">
    <source>
        <dbReference type="ARBA" id="ARBA00032706"/>
    </source>
</evidence>
<evidence type="ECO:0000256" key="11">
    <source>
        <dbReference type="ARBA" id="ARBA00023014"/>
    </source>
</evidence>
<keyword evidence="13 17" id="KW-0457">Lysine biosynthesis</keyword>
<dbReference type="PRINTS" id="PR00415">
    <property type="entry name" value="ACONITASE"/>
</dbReference>
<evidence type="ECO:0000313" key="20">
    <source>
        <dbReference type="EMBL" id="EST08659.1"/>
    </source>
</evidence>
<comment type="cofactor">
    <cofactor evidence="17">
        <name>[4Fe-4S] cluster</name>
        <dbReference type="ChEBI" id="CHEBI:49883"/>
    </cofactor>
    <text evidence="17">Binds 1 [4Fe-4S] cluster per subunit.</text>
</comment>
<dbReference type="STRING" id="1365824.V5F0D4"/>
<keyword evidence="9 17" id="KW-0809">Transit peptide</keyword>
<comment type="similarity">
    <text evidence="4 17">Belongs to the aconitase/IPM isomerase family.</text>
</comment>
<keyword evidence="8 17" id="KW-0479">Metal-binding</keyword>
<dbReference type="SUPFAM" id="SSF53732">
    <property type="entry name" value="Aconitase iron-sulfur domain"/>
    <property type="match status" value="1"/>
</dbReference>
<reference evidence="21" key="1">
    <citation type="journal article" date="2013" name="Genome Announc.">
        <title>Draft genome sequence of Pseudozyma brasiliensis sp. nov. strain GHG001, a high producer of endo-1,4-xylanase isolated from an insect pest of sugarcane.</title>
        <authorList>
            <person name="Oliveira J.V.D.C."/>
            <person name="dos Santos R.A.C."/>
            <person name="Borges T.A."/>
            <person name="Riano-Pachon D.M."/>
            <person name="Goldman G.H."/>
        </authorList>
    </citation>
    <scope>NUCLEOTIDE SEQUENCE [LARGE SCALE GENOMIC DNA]</scope>
    <source>
        <strain evidence="21">GHG001</strain>
    </source>
</reference>
<dbReference type="InterPro" id="IPR000573">
    <property type="entry name" value="AconitaseA/IPMdHydase_ssu_swvl"/>
</dbReference>
<dbReference type="GO" id="GO:0005739">
    <property type="term" value="C:mitochondrion"/>
    <property type="evidence" value="ECO:0007669"/>
    <property type="project" value="UniProtKB-SubCell"/>
</dbReference>
<comment type="function">
    <text evidence="1 17">Catalyzes the reversible hydration of cis-homoaconitate to (2R,3S)-homoisocitrate, a step in the alpha-aminoadipate pathway for lysine biosynthesis.</text>
</comment>
<evidence type="ECO:0000256" key="5">
    <source>
        <dbReference type="ARBA" id="ARBA00012022"/>
    </source>
</evidence>
<dbReference type="HOGENOM" id="CLU_006714_3_1_1"/>
<keyword evidence="21" id="KW-1185">Reference proteome</keyword>
<evidence type="ECO:0000256" key="10">
    <source>
        <dbReference type="ARBA" id="ARBA00023004"/>
    </source>
</evidence>
<dbReference type="UniPathway" id="UPA00033">
    <property type="reaction ID" value="UER01027"/>
</dbReference>
<dbReference type="eggNOG" id="KOG0453">
    <property type="taxonomic scope" value="Eukaryota"/>
</dbReference>
<comment type="subcellular location">
    <subcellularLocation>
        <location evidence="2 17">Mitochondrion</location>
    </subcellularLocation>
</comment>
<evidence type="ECO:0000259" key="18">
    <source>
        <dbReference type="Pfam" id="PF00330"/>
    </source>
</evidence>
<comment type="pathway">
    <text evidence="3 17">Amino-acid biosynthesis; L-lysine biosynthesis via AAA pathway; L-alpha-aminoadipate from 2-oxoglutarate: step 3/5.</text>
</comment>
<keyword evidence="14 17" id="KW-0456">Lyase</keyword>
<dbReference type="InterPro" id="IPR018136">
    <property type="entry name" value="Aconitase_4Fe-4S_BS"/>
</dbReference>
<dbReference type="SUPFAM" id="SSF52016">
    <property type="entry name" value="LeuD/IlvD-like"/>
    <property type="match status" value="1"/>
</dbReference>
<evidence type="ECO:0000256" key="14">
    <source>
        <dbReference type="ARBA" id="ARBA00023239"/>
    </source>
</evidence>
<dbReference type="GO" id="GO:0046872">
    <property type="term" value="F:metal ion binding"/>
    <property type="evidence" value="ECO:0007669"/>
    <property type="project" value="UniProtKB-UniRule"/>
</dbReference>
<feature type="domain" description="Aconitase/3-isopropylmalate dehydratase large subunit alpha/beta/alpha" evidence="18">
    <location>
        <begin position="42"/>
        <end position="477"/>
    </location>
</feature>
<dbReference type="PROSITE" id="PS01244">
    <property type="entry name" value="ACONITASE_2"/>
    <property type="match status" value="1"/>
</dbReference>
<evidence type="ECO:0000256" key="6">
    <source>
        <dbReference type="ARBA" id="ARBA00021560"/>
    </source>
</evidence>
<dbReference type="CDD" id="cd01674">
    <property type="entry name" value="Homoaconitase_Swivel"/>
    <property type="match status" value="1"/>
</dbReference>
<dbReference type="GO" id="GO:0004409">
    <property type="term" value="F:homoaconitate hydratase activity"/>
    <property type="evidence" value="ECO:0007669"/>
    <property type="project" value="UniProtKB-UniRule"/>
</dbReference>
<evidence type="ECO:0000313" key="21">
    <source>
        <dbReference type="Proteomes" id="UP000019377"/>
    </source>
</evidence>
<sequence length="728" mass="77278">MRASTMLRFSAAARLSAPSLRRTLATHAAVNPASGTYNLVEKIVQKYAVDLSPGSHVKSGDYVSIRPGTVMTHDNTGPVISKFGSIGATSIFNPDQVVFALDHDVQNKSAKNLDKYSRIESFARQHGIDFYPAGRGIGHQVLVEEGYAFPQTLAVASDSHSNMYGGVGCLGTPIVRTDAAAIWATGQTWWQIPEVVKVELKGELPKGVTGKDVIVALCGYFNKDQVLNAAIEFHGSGLTSLSVEERLAIANMTTEWGALAGLFPTDDITLSWYERQIRKRDKLEFQIGTSPSPSSSHPRLNMHRLDELSRTLLRPDSDAFYSKHLTLDLATLVPHVSGPNSVKVSTPLDELTAQNIGIHKAYLVSCVNSRASDLKAAADVIRGKKVAPGVEFYVAAASSVVQREAEEAGDWGALMAAGARPLPAGCGPCIGLGVGLLEDGEVGISATNRNYKGRMGSPNAQAYLASPAVVAASAIEGKICGPSDLDPALLPPSRGLKYSISTAAASSTSTSATNEGGVDILPSFPASFSGPLIFAPQDNLNTDGIYPGKYTYQDDITPEKQAQVVMENYDASFATTVSSLTPSSSSSGGKAGPVLIGGYNFGTGSSREQAATALKYAGIPLVLAGSFGDIFKRNAINNGLICLECSELVQDLTTLYLGQDGVRNHKAILLEESEVRIDSSTGSIELKFKGPKGETVEKRYTAKPAGIGRSVQEIYTAGGLEKWVKERI</sequence>
<keyword evidence="12 17" id="KW-0496">Mitochondrion</keyword>
<keyword evidence="7 17" id="KW-0028">Amino-acid biosynthesis</keyword>
<dbReference type="GeneID" id="27417550"/>
<evidence type="ECO:0000256" key="12">
    <source>
        <dbReference type="ARBA" id="ARBA00023128"/>
    </source>
</evidence>
<feature type="domain" description="Aconitase A/isopropylmalate dehydratase small subunit swivel" evidence="19">
    <location>
        <begin position="592"/>
        <end position="647"/>
    </location>
</feature>
<evidence type="ECO:0000256" key="13">
    <source>
        <dbReference type="ARBA" id="ARBA00023154"/>
    </source>
</evidence>
<dbReference type="EMBL" id="KI545857">
    <property type="protein sequence ID" value="EST08659.1"/>
    <property type="molecule type" value="Genomic_DNA"/>
</dbReference>
<proteinExistence type="inferred from homology"/>
<evidence type="ECO:0000256" key="17">
    <source>
        <dbReference type="RuleBase" id="RU362038"/>
    </source>
</evidence>
<dbReference type="PANTHER" id="PTHR43822:SF2">
    <property type="entry name" value="HOMOACONITASE, MITOCHONDRIAL"/>
    <property type="match status" value="1"/>
</dbReference>
<accession>V5F0D4</accession>
<dbReference type="InterPro" id="IPR015931">
    <property type="entry name" value="Acnase/IPM_dHydase_lsu_aba_1/3"/>
</dbReference>
<dbReference type="OMA" id="LCDADNI"/>
<dbReference type="InterPro" id="IPR039386">
    <property type="entry name" value="Homoaconitase_swivel"/>
</dbReference>
<dbReference type="NCBIfam" id="TIGR00139">
    <property type="entry name" value="h_aconitase"/>
    <property type="match status" value="1"/>
</dbReference>
<name>V5F0D4_KALBG</name>
<evidence type="ECO:0000256" key="9">
    <source>
        <dbReference type="ARBA" id="ARBA00022946"/>
    </source>
</evidence>
<keyword evidence="11 17" id="KW-0411">Iron-sulfur</keyword>
<evidence type="ECO:0000256" key="15">
    <source>
        <dbReference type="ARBA" id="ARBA00029338"/>
    </source>
</evidence>
<dbReference type="RefSeq" id="XP_016293648.1">
    <property type="nucleotide sequence ID" value="XM_016434940.1"/>
</dbReference>
<dbReference type="OrthoDB" id="10262323at2759"/>